<dbReference type="InterPro" id="IPR025436">
    <property type="entry name" value="DUF4179"/>
</dbReference>
<dbReference type="EMBL" id="QNRX01000010">
    <property type="protein sequence ID" value="RBP63349.1"/>
    <property type="molecule type" value="Genomic_DNA"/>
</dbReference>
<keyword evidence="1" id="KW-0812">Transmembrane</keyword>
<accession>A0A366I531</accession>
<comment type="caution">
    <text evidence="3">The sequence shown here is derived from an EMBL/GenBank/DDBJ whole genome shotgun (WGS) entry which is preliminary data.</text>
</comment>
<dbReference type="Pfam" id="PF13786">
    <property type="entry name" value="DUF4179"/>
    <property type="match status" value="1"/>
</dbReference>
<reference evidence="3 4" key="1">
    <citation type="submission" date="2018-06" db="EMBL/GenBank/DDBJ databases">
        <title>Genomic Encyclopedia of Type Strains, Phase IV (KMG-IV): sequencing the most valuable type-strain genomes for metagenomic binning, comparative biology and taxonomic classification.</title>
        <authorList>
            <person name="Goeker M."/>
        </authorList>
    </citation>
    <scope>NUCLEOTIDE SEQUENCE [LARGE SCALE GENOMIC DNA]</scope>
    <source>
        <strain evidence="3 4">DSM 22112</strain>
    </source>
</reference>
<evidence type="ECO:0000259" key="2">
    <source>
        <dbReference type="Pfam" id="PF13786"/>
    </source>
</evidence>
<keyword evidence="4" id="KW-1185">Reference proteome</keyword>
<evidence type="ECO:0000313" key="4">
    <source>
        <dbReference type="Proteomes" id="UP000253490"/>
    </source>
</evidence>
<evidence type="ECO:0000256" key="1">
    <source>
        <dbReference type="SAM" id="Phobius"/>
    </source>
</evidence>
<gene>
    <name evidence="3" type="ORF">DES36_11092</name>
</gene>
<keyword evidence="1" id="KW-0472">Membrane</keyword>
<organism evidence="3 4">
    <name type="scientific">Alkalibaculum bacchi</name>
    <dbReference type="NCBI Taxonomy" id="645887"/>
    <lineage>
        <taxon>Bacteria</taxon>
        <taxon>Bacillati</taxon>
        <taxon>Bacillota</taxon>
        <taxon>Clostridia</taxon>
        <taxon>Eubacteriales</taxon>
        <taxon>Eubacteriaceae</taxon>
        <taxon>Alkalibaculum</taxon>
    </lineage>
</organism>
<feature type="domain" description="DUF4179" evidence="2">
    <location>
        <begin position="39"/>
        <end position="126"/>
    </location>
</feature>
<proteinExistence type="predicted"/>
<keyword evidence="1" id="KW-1133">Transmembrane helix</keyword>
<dbReference type="AlphaFoldDB" id="A0A366I531"/>
<feature type="transmembrane region" description="Helical" evidence="1">
    <location>
        <begin position="44"/>
        <end position="62"/>
    </location>
</feature>
<dbReference type="RefSeq" id="WP_113920860.1">
    <property type="nucleotide sequence ID" value="NZ_QNRX01000010.1"/>
</dbReference>
<name>A0A366I531_9FIRM</name>
<evidence type="ECO:0000313" key="3">
    <source>
        <dbReference type="EMBL" id="RBP63349.1"/>
    </source>
</evidence>
<dbReference type="OrthoDB" id="2961302at2"/>
<protein>
    <submittedName>
        <fullName evidence="3">Uncharacterized protein DUF4179</fullName>
    </submittedName>
</protein>
<sequence>MANKIHKILQEEKDKLNQMEVPEELEGKLLEALEKTPKKNNKRFYKRIAIIILIFLIIGPHIDTVAYYTGKFVGYEPVMTGTLQKLNEMGKGQSINKSYSFSDGASITLDGIMLDDNGVNLFYVIKAPSEDIEEVSPRMTTQLITGFQKRFSGGGAGETNKENNEQKWIIQTHGAPSIFDNKMKLGVNYTTKEGNGEYAEIPFTLDRRKALGKSLRIRINKEVSIDNSRNIKIKSLTASPTTTVIKGQIQNIFQLGFDHITNNRFYPDNIEMALYANGKEVPLQGSGMSTNMKGIHYELIFDALPEDTQEIEITFVSFQGRYEISKEMGSEESSAIFKKINKTIFKQKMN</sequence>
<dbReference type="Proteomes" id="UP000253490">
    <property type="component" value="Unassembled WGS sequence"/>
</dbReference>